<dbReference type="Gene3D" id="3.30.70.1070">
    <property type="entry name" value="Sporulation related repeat"/>
    <property type="match status" value="1"/>
</dbReference>
<dbReference type="GO" id="GO:0042834">
    <property type="term" value="F:peptidoglycan binding"/>
    <property type="evidence" value="ECO:0007669"/>
    <property type="project" value="InterPro"/>
</dbReference>
<dbReference type="Gene3D" id="2.40.40.10">
    <property type="entry name" value="RlpA-like domain"/>
    <property type="match status" value="1"/>
</dbReference>
<dbReference type="InterPro" id="IPR007730">
    <property type="entry name" value="SPOR-like_dom"/>
</dbReference>
<dbReference type="InterPro" id="IPR036908">
    <property type="entry name" value="RlpA-like_sf"/>
</dbReference>
<dbReference type="Pfam" id="PF05036">
    <property type="entry name" value="SPOR"/>
    <property type="match status" value="1"/>
</dbReference>
<keyword evidence="3" id="KW-1185">Reference proteome</keyword>
<name>A0A844ZCQ8_9SPHN</name>
<organism evidence="2 3">
    <name type="scientific">Pontixanthobacter aestiaquae</name>
    <dbReference type="NCBI Taxonomy" id="1509367"/>
    <lineage>
        <taxon>Bacteria</taxon>
        <taxon>Pseudomonadati</taxon>
        <taxon>Pseudomonadota</taxon>
        <taxon>Alphaproteobacteria</taxon>
        <taxon>Sphingomonadales</taxon>
        <taxon>Erythrobacteraceae</taxon>
        <taxon>Pontixanthobacter</taxon>
    </lineage>
</organism>
<dbReference type="PANTHER" id="PTHR34183">
    <property type="entry name" value="ENDOLYTIC PEPTIDOGLYCAN TRANSGLYCOSYLASE RLPA"/>
    <property type="match status" value="1"/>
</dbReference>
<dbReference type="Proteomes" id="UP000460290">
    <property type="component" value="Unassembled WGS sequence"/>
</dbReference>
<dbReference type="AlphaFoldDB" id="A0A844ZCQ8"/>
<dbReference type="SUPFAM" id="SSF110997">
    <property type="entry name" value="Sporulation related repeat"/>
    <property type="match status" value="1"/>
</dbReference>
<evidence type="ECO:0000259" key="1">
    <source>
        <dbReference type="PROSITE" id="PS51724"/>
    </source>
</evidence>
<dbReference type="PROSITE" id="PS51724">
    <property type="entry name" value="SPOR"/>
    <property type="match status" value="1"/>
</dbReference>
<dbReference type="PROSITE" id="PS51257">
    <property type="entry name" value="PROKAR_LIPOPROTEIN"/>
    <property type="match status" value="1"/>
</dbReference>
<protein>
    <recommendedName>
        <fullName evidence="1">SPOR domain-containing protein</fullName>
    </recommendedName>
</protein>
<gene>
    <name evidence="2" type="ORF">GRI35_09525</name>
</gene>
<proteinExistence type="predicted"/>
<dbReference type="InterPro" id="IPR036680">
    <property type="entry name" value="SPOR-like_sf"/>
</dbReference>
<dbReference type="RefSeq" id="WP_160613940.1">
    <property type="nucleotide sequence ID" value="NZ_JAUFQM010000001.1"/>
</dbReference>
<dbReference type="GO" id="GO:0009279">
    <property type="term" value="C:cell outer membrane"/>
    <property type="evidence" value="ECO:0007669"/>
    <property type="project" value="TreeGrafter"/>
</dbReference>
<feature type="domain" description="SPOR" evidence="1">
    <location>
        <begin position="318"/>
        <end position="395"/>
    </location>
</feature>
<evidence type="ECO:0000313" key="2">
    <source>
        <dbReference type="EMBL" id="MXO83599.1"/>
    </source>
</evidence>
<sequence length="396" mass="41819">MRLPTDIQTRFLKRFCVLGLSVLLAACGRFGGGDLPPLATAADRPAVAAETGPQDDYPLVVGEPYEVDGQLYTPLDTMNFDEVGYAVLDRDGGNSVSIAHKTLPLPSYVELTSLETGKTILARAERRGPMSNNHVAALSPRALTQLGVQSGAPIRVRRTNPPESERAKLRMEQTANARMDTPKSLLTVLKRKLPETGSVNLAVAQPNAVPSQVTTPSRELPAVASAPARTTPVARAASTTVPKATAASFAQAFTEERRAVTAYPLAPLSRAPRAVVTAPRPSATPRTVAQVAPQQRPVVAPLETRVAPRRPVLGVAARPAPKPAPAAEGAFVVQAAAFSSEANAKRAANSLNGFIQKSGRFYRVRTGPFTNRGQAEAALAKVRAAGYSDARVFTAG</sequence>
<accession>A0A844ZCQ8</accession>
<dbReference type="PANTHER" id="PTHR34183:SF1">
    <property type="entry name" value="ENDOLYTIC PEPTIDOGLYCAN TRANSGLYCOSYLASE RLPA"/>
    <property type="match status" value="1"/>
</dbReference>
<dbReference type="EMBL" id="WTYZ01000001">
    <property type="protein sequence ID" value="MXO83599.1"/>
    <property type="molecule type" value="Genomic_DNA"/>
</dbReference>
<evidence type="ECO:0000313" key="3">
    <source>
        <dbReference type="Proteomes" id="UP000460290"/>
    </source>
</evidence>
<dbReference type="OrthoDB" id="9779128at2"/>
<comment type="caution">
    <text evidence="2">The sequence shown here is derived from an EMBL/GenBank/DDBJ whole genome shotgun (WGS) entry which is preliminary data.</text>
</comment>
<reference evidence="2 3" key="1">
    <citation type="submission" date="2019-12" db="EMBL/GenBank/DDBJ databases">
        <title>Genomic-based taxomic classification of the family Erythrobacteraceae.</title>
        <authorList>
            <person name="Xu L."/>
        </authorList>
    </citation>
    <scope>NUCLEOTIDE SEQUENCE [LARGE SCALE GENOMIC DNA]</scope>
    <source>
        <strain evidence="2 3">KCTC 42006</strain>
    </source>
</reference>